<dbReference type="Proteomes" id="UP001319104">
    <property type="component" value="Unassembled WGS sequence"/>
</dbReference>
<dbReference type="InterPro" id="IPR001509">
    <property type="entry name" value="Epimerase_deHydtase"/>
</dbReference>
<evidence type="ECO:0000313" key="3">
    <source>
        <dbReference type="Proteomes" id="UP001319104"/>
    </source>
</evidence>
<dbReference type="PANTHER" id="PTHR48079:SF6">
    <property type="entry name" value="NAD(P)-BINDING DOMAIN-CONTAINING PROTEIN-RELATED"/>
    <property type="match status" value="1"/>
</dbReference>
<dbReference type="InterPro" id="IPR036291">
    <property type="entry name" value="NAD(P)-bd_dom_sf"/>
</dbReference>
<dbReference type="GO" id="GO:0005737">
    <property type="term" value="C:cytoplasm"/>
    <property type="evidence" value="ECO:0007669"/>
    <property type="project" value="TreeGrafter"/>
</dbReference>
<evidence type="ECO:0000259" key="1">
    <source>
        <dbReference type="Pfam" id="PF01370"/>
    </source>
</evidence>
<dbReference type="Pfam" id="PF01370">
    <property type="entry name" value="Epimerase"/>
    <property type="match status" value="1"/>
</dbReference>
<dbReference type="SUPFAM" id="SSF51735">
    <property type="entry name" value="NAD(P)-binding Rossmann-fold domains"/>
    <property type="match status" value="1"/>
</dbReference>
<dbReference type="Gene3D" id="3.40.50.720">
    <property type="entry name" value="NAD(P)-binding Rossmann-like Domain"/>
    <property type="match status" value="1"/>
</dbReference>
<proteinExistence type="predicted"/>
<sequence>MKILITGITGLFGSYLAKTFLPLGEIHGLKRAESKLDLLAEINEQIHWHEGDINDYQSMEEAFEGMDVVIHSAGMVSFRNGDEEKLLKVNVEGTANVVNVMLGQGIKKLIHVSSVAAIGRNPEKLLMDEREKWVTSDLNTPYAISKYLGELEAWRGAQEGLDVIVVNPSVLLGKVDDNRSSTAIYEYVLQEKKFFPKGNVNYIDVRDAAEITAELFQKNAWGERFILNKEGISYAEFFKSTAEVLDRKAPKWPVPSRLIRFADYFFKIKGLFTQNAPSFSKKAVRAAQFPIVFNNVKVGKLLNFRYTPLKETLEWARSERKQLG</sequence>
<dbReference type="AlphaFoldDB" id="A0AAP2CJJ5"/>
<accession>A0AAP2CJJ5</accession>
<name>A0AAP2CJJ5_9BACT</name>
<evidence type="ECO:0000313" key="2">
    <source>
        <dbReference type="EMBL" id="MBS9525347.1"/>
    </source>
</evidence>
<protein>
    <submittedName>
        <fullName evidence="2">NAD-dependent epimerase/dehydratase family protein</fullName>
    </submittedName>
</protein>
<dbReference type="GO" id="GO:0004029">
    <property type="term" value="F:aldehyde dehydrogenase (NAD+) activity"/>
    <property type="evidence" value="ECO:0007669"/>
    <property type="project" value="TreeGrafter"/>
</dbReference>
<gene>
    <name evidence="2" type="ORF">KI659_15110</name>
</gene>
<reference evidence="2 3" key="1">
    <citation type="submission" date="2021-05" db="EMBL/GenBank/DDBJ databases">
        <authorList>
            <person name="Zhang Z.D."/>
            <person name="Osman G."/>
        </authorList>
    </citation>
    <scope>NUCLEOTIDE SEQUENCE [LARGE SCALE GENOMIC DNA]</scope>
    <source>
        <strain evidence="2 3">KCTC 32217</strain>
    </source>
</reference>
<organism evidence="2 3">
    <name type="scientific">Litoribacter ruber</name>
    <dbReference type="NCBI Taxonomy" id="702568"/>
    <lineage>
        <taxon>Bacteria</taxon>
        <taxon>Pseudomonadati</taxon>
        <taxon>Bacteroidota</taxon>
        <taxon>Cytophagia</taxon>
        <taxon>Cytophagales</taxon>
        <taxon>Cyclobacteriaceae</taxon>
        <taxon>Litoribacter</taxon>
    </lineage>
</organism>
<feature type="domain" description="NAD-dependent epimerase/dehydratase" evidence="1">
    <location>
        <begin position="3"/>
        <end position="218"/>
    </location>
</feature>
<dbReference type="RefSeq" id="WP_213946208.1">
    <property type="nucleotide sequence ID" value="NZ_JAHCMY010000011.1"/>
</dbReference>
<dbReference type="EMBL" id="JAHCMY010000011">
    <property type="protein sequence ID" value="MBS9525347.1"/>
    <property type="molecule type" value="Genomic_DNA"/>
</dbReference>
<dbReference type="InterPro" id="IPR051783">
    <property type="entry name" value="NAD(P)-dependent_oxidoreduct"/>
</dbReference>
<dbReference type="PANTHER" id="PTHR48079">
    <property type="entry name" value="PROTEIN YEEZ"/>
    <property type="match status" value="1"/>
</dbReference>
<keyword evidence="3" id="KW-1185">Reference proteome</keyword>
<comment type="caution">
    <text evidence="2">The sequence shown here is derived from an EMBL/GenBank/DDBJ whole genome shotgun (WGS) entry which is preliminary data.</text>
</comment>